<feature type="region of interest" description="Disordered" evidence="1">
    <location>
        <begin position="36"/>
        <end position="58"/>
    </location>
</feature>
<sequence length="71" mass="8098">MAHHTFKVGDHVRWNSEAGFVTGRIIKVHVEDTDFKGRRRRASPQTPQYEIESDKTGHVAMHKGSALSRIE</sequence>
<dbReference type="RefSeq" id="WP_158189513.1">
    <property type="nucleotide sequence ID" value="NZ_CP046902.1"/>
</dbReference>
<evidence type="ECO:0000313" key="4">
    <source>
        <dbReference type="Proteomes" id="UP000438983"/>
    </source>
</evidence>
<reference evidence="3 4" key="1">
    <citation type="submission" date="2019-12" db="EMBL/GenBank/DDBJ databases">
        <title>Complete genome sequence of Pseudomonas stutzeri.</title>
        <authorList>
            <person name="Lim S.R."/>
            <person name="Kim J.H."/>
        </authorList>
    </citation>
    <scope>NUCLEOTIDE SEQUENCE [LARGE SCALE GENOMIC DNA]</scope>
    <source>
        <strain evidence="3 4">PM101005</strain>
    </source>
</reference>
<dbReference type="OrthoDB" id="71751at2"/>
<protein>
    <submittedName>
        <fullName evidence="3">DUF2945 domain-containing protein</fullName>
    </submittedName>
</protein>
<feature type="domain" description="Hypervirulence associated protein TUDOR" evidence="2">
    <location>
        <begin position="9"/>
        <end position="67"/>
    </location>
</feature>
<evidence type="ECO:0000313" key="3">
    <source>
        <dbReference type="EMBL" id="QGZ32078.1"/>
    </source>
</evidence>
<proteinExistence type="predicted"/>
<dbReference type="Pfam" id="PF11160">
    <property type="entry name" value="Hva1_TUDOR"/>
    <property type="match status" value="1"/>
</dbReference>
<evidence type="ECO:0000256" key="1">
    <source>
        <dbReference type="SAM" id="MobiDB-lite"/>
    </source>
</evidence>
<evidence type="ECO:0000259" key="2">
    <source>
        <dbReference type="Pfam" id="PF11160"/>
    </source>
</evidence>
<dbReference type="Gene3D" id="2.30.30.1060">
    <property type="match status" value="1"/>
</dbReference>
<accession>A0A6I6LNP4</accession>
<name>A0A6I6LNP4_STUST</name>
<dbReference type="AlphaFoldDB" id="A0A6I6LNP4"/>
<dbReference type="InterPro" id="IPR021331">
    <property type="entry name" value="Hva1_TUDOR"/>
</dbReference>
<gene>
    <name evidence="3" type="ORF">GQA94_19245</name>
</gene>
<dbReference type="EMBL" id="CP046902">
    <property type="protein sequence ID" value="QGZ32078.1"/>
    <property type="molecule type" value="Genomic_DNA"/>
</dbReference>
<organism evidence="3 4">
    <name type="scientific">Stutzerimonas stutzeri</name>
    <name type="common">Pseudomonas stutzeri</name>
    <dbReference type="NCBI Taxonomy" id="316"/>
    <lineage>
        <taxon>Bacteria</taxon>
        <taxon>Pseudomonadati</taxon>
        <taxon>Pseudomonadota</taxon>
        <taxon>Gammaproteobacteria</taxon>
        <taxon>Pseudomonadales</taxon>
        <taxon>Pseudomonadaceae</taxon>
        <taxon>Stutzerimonas</taxon>
    </lineage>
</organism>
<dbReference type="Proteomes" id="UP000438983">
    <property type="component" value="Chromosome"/>
</dbReference>